<comment type="caution">
    <text evidence="1">The sequence shown here is derived from an EMBL/GenBank/DDBJ whole genome shotgun (WGS) entry which is preliminary data.</text>
</comment>
<protein>
    <submittedName>
        <fullName evidence="1">Uncharacterized protein</fullName>
    </submittedName>
</protein>
<sequence length="52" mass="6054">MRTPRQVRSHANELFEYQVWTGYRVALGQLNVYHAGRSTTKVVEVNNLPRLP</sequence>
<dbReference type="Proteomes" id="UP001162060">
    <property type="component" value="Unassembled WGS sequence"/>
</dbReference>
<reference evidence="1" key="1">
    <citation type="submission" date="2024-01" db="EMBL/GenBank/DDBJ databases">
        <authorList>
            <person name="Webb A."/>
        </authorList>
    </citation>
    <scope>NUCLEOTIDE SEQUENCE</scope>
    <source>
        <strain evidence="1">Pm1</strain>
    </source>
</reference>
<evidence type="ECO:0000313" key="1">
    <source>
        <dbReference type="EMBL" id="CAK7943886.1"/>
    </source>
</evidence>
<gene>
    <name evidence="1" type="ORF">PM001_LOCUS29036</name>
</gene>
<organism evidence="1 2">
    <name type="scientific">Peronospora matthiolae</name>
    <dbReference type="NCBI Taxonomy" id="2874970"/>
    <lineage>
        <taxon>Eukaryota</taxon>
        <taxon>Sar</taxon>
        <taxon>Stramenopiles</taxon>
        <taxon>Oomycota</taxon>
        <taxon>Peronosporomycetes</taxon>
        <taxon>Peronosporales</taxon>
        <taxon>Peronosporaceae</taxon>
        <taxon>Peronospora</taxon>
    </lineage>
</organism>
<accession>A0AAV1VBC7</accession>
<dbReference type="AlphaFoldDB" id="A0AAV1VBC7"/>
<proteinExistence type="predicted"/>
<dbReference type="EMBL" id="CAKLBY020000305">
    <property type="protein sequence ID" value="CAK7943886.1"/>
    <property type="molecule type" value="Genomic_DNA"/>
</dbReference>
<name>A0AAV1VBC7_9STRA</name>
<evidence type="ECO:0000313" key="2">
    <source>
        <dbReference type="Proteomes" id="UP001162060"/>
    </source>
</evidence>